<dbReference type="Proteomes" id="UP000198863">
    <property type="component" value="Unassembled WGS sequence"/>
</dbReference>
<feature type="domain" description="5'-Nucleotidase C-terminal" evidence="4">
    <location>
        <begin position="427"/>
        <end position="584"/>
    </location>
</feature>
<evidence type="ECO:0000313" key="5">
    <source>
        <dbReference type="EMBL" id="SDG73544.1"/>
    </source>
</evidence>
<keyword evidence="1" id="KW-0732">Signal</keyword>
<accession>A0A1G7WNS5</accession>
<feature type="compositionally biased region" description="Gly residues" evidence="2">
    <location>
        <begin position="666"/>
        <end position="679"/>
    </location>
</feature>
<reference evidence="6" key="1">
    <citation type="submission" date="2016-10" db="EMBL/GenBank/DDBJ databases">
        <authorList>
            <person name="Varghese N."/>
            <person name="Submissions S."/>
        </authorList>
    </citation>
    <scope>NUCLEOTIDE SEQUENCE [LARGE SCALE GENOMIC DNA]</scope>
    <source>
        <strain evidence="6">DSM 44526</strain>
    </source>
</reference>
<dbReference type="Gene3D" id="3.60.21.10">
    <property type="match status" value="1"/>
</dbReference>
<dbReference type="PANTHER" id="PTHR11575">
    <property type="entry name" value="5'-NUCLEOTIDASE-RELATED"/>
    <property type="match status" value="1"/>
</dbReference>
<dbReference type="PRINTS" id="PR01607">
    <property type="entry name" value="APYRASEFAMLY"/>
</dbReference>
<keyword evidence="1" id="KW-0547">Nucleotide-binding</keyword>
<keyword evidence="3" id="KW-1133">Transmembrane helix</keyword>
<feature type="chain" id="PRO_5011331122" evidence="1">
    <location>
        <begin position="28"/>
        <end position="736"/>
    </location>
</feature>
<protein>
    <submittedName>
        <fullName evidence="5">5'-nucleotidase</fullName>
    </submittedName>
</protein>
<evidence type="ECO:0000256" key="3">
    <source>
        <dbReference type="SAM" id="Phobius"/>
    </source>
</evidence>
<feature type="signal peptide" evidence="1">
    <location>
        <begin position="1"/>
        <end position="27"/>
    </location>
</feature>
<dbReference type="PANTHER" id="PTHR11575:SF24">
    <property type="entry name" value="5'-NUCLEOTIDASE"/>
    <property type="match status" value="1"/>
</dbReference>
<keyword evidence="3" id="KW-0472">Membrane</keyword>
<dbReference type="GO" id="GO:0008253">
    <property type="term" value="F:5'-nucleotidase activity"/>
    <property type="evidence" value="ECO:0007669"/>
    <property type="project" value="TreeGrafter"/>
</dbReference>
<sequence length="736" mass="74245">MRRTRLTLAATLVASAALVGLPTMASAAPTAAPADIPVQLLGMNDFHGRISDTTGADSQLLTDPGPDGAYGTADDVTTTVGGSASVATTVQSARAAFLAQGGTPEASLFVGAGDLISASPFDSSVFRDEPTIEVLNAMGLDVSSVGNHEFDRGTDELRRISAATDGEYSDDVDACPATLGGQPFEAGVDGCFTDSTGEDFHGTDYPYLAANVIDTASGEPMLPPYEVFDVGGGKQMALIGVVTETTPTIVSPAGIADVEFIDEAEAVNRWVPVLQAQGIEAIGVLIHEGGENEGGDSLDANGCDQLTGPIVDINAGVDPAVDLIISGHSHQAYNCIVPDPAGNPRLLTQAGFYGRLISDIRLVLDGTTGDVDRLCGIYQATNVPVTRNAPDPDIAAIVGYWQDASAEAGDVVEGSATADIRRAGTLNPDGSFTAVRDGESSLGNLVAQAQLEALQDPAYGDPVIAFMNPGGLRTDILAGDVTYAELFAVQPFGNTVNAITLTGADIRGILEQQFQNPGGPRASNLRLGTSEGFAYSFDLAQPYGQRVDPASITLDGTVIDPAASYRVVANSFLVAGGDSFTAFTNGTDPTTGPVDVDTAVDYFEANSPVDPPAADHGTPTTFATAPAPAVGLGGTTTEPQPVGTVDASSGALGVAGAGFTCPADPGDGGGAGGGSGTPGTPGTQPVANPGNGIGTGQLANTGAATGQLTALGVGLLLAGGVATAAGYRRGRGVTQR</sequence>
<evidence type="ECO:0000256" key="1">
    <source>
        <dbReference type="RuleBase" id="RU362119"/>
    </source>
</evidence>
<keyword evidence="3" id="KW-0812">Transmembrane</keyword>
<feature type="region of interest" description="Disordered" evidence="2">
    <location>
        <begin position="663"/>
        <end position="694"/>
    </location>
</feature>
<evidence type="ECO:0000313" key="6">
    <source>
        <dbReference type="Proteomes" id="UP000198863"/>
    </source>
</evidence>
<dbReference type="EMBL" id="FNCF01000005">
    <property type="protein sequence ID" value="SDG73544.1"/>
    <property type="molecule type" value="Genomic_DNA"/>
</dbReference>
<dbReference type="Pfam" id="PF02872">
    <property type="entry name" value="5_nucleotid_C"/>
    <property type="match status" value="1"/>
</dbReference>
<dbReference type="RefSeq" id="WP_091065827.1">
    <property type="nucleotide sequence ID" value="NZ_FNCF01000005.1"/>
</dbReference>
<gene>
    <name evidence="5" type="ORF">SAMN05660324_3436</name>
</gene>
<feature type="transmembrane region" description="Helical" evidence="3">
    <location>
        <begin position="708"/>
        <end position="727"/>
    </location>
</feature>
<evidence type="ECO:0000256" key="2">
    <source>
        <dbReference type="SAM" id="MobiDB-lite"/>
    </source>
</evidence>
<dbReference type="InterPro" id="IPR008334">
    <property type="entry name" value="5'-Nucleotdase_C"/>
</dbReference>
<dbReference type="GO" id="GO:0009166">
    <property type="term" value="P:nucleotide catabolic process"/>
    <property type="evidence" value="ECO:0007669"/>
    <property type="project" value="InterPro"/>
</dbReference>
<name>A0A1G7WNS5_9ACTN</name>
<organism evidence="5 6">
    <name type="scientific">Klenkia brasiliensis</name>
    <dbReference type="NCBI Taxonomy" id="333142"/>
    <lineage>
        <taxon>Bacteria</taxon>
        <taxon>Bacillati</taxon>
        <taxon>Actinomycetota</taxon>
        <taxon>Actinomycetes</taxon>
        <taxon>Geodermatophilales</taxon>
        <taxon>Geodermatophilaceae</taxon>
        <taxon>Klenkia</taxon>
    </lineage>
</organism>
<dbReference type="SUPFAM" id="SSF55816">
    <property type="entry name" value="5'-nucleotidase (syn. UDP-sugar hydrolase), C-terminal domain"/>
    <property type="match status" value="1"/>
</dbReference>
<dbReference type="Gene3D" id="3.90.780.10">
    <property type="entry name" value="5'-Nucleotidase, C-terminal domain"/>
    <property type="match status" value="1"/>
</dbReference>
<dbReference type="InterPro" id="IPR036907">
    <property type="entry name" value="5'-Nucleotdase_C_sf"/>
</dbReference>
<dbReference type="GO" id="GO:0000166">
    <property type="term" value="F:nucleotide binding"/>
    <property type="evidence" value="ECO:0007669"/>
    <property type="project" value="UniProtKB-KW"/>
</dbReference>
<dbReference type="GO" id="GO:0008768">
    <property type="term" value="F:UDP-sugar diphosphatase activity"/>
    <property type="evidence" value="ECO:0007669"/>
    <property type="project" value="TreeGrafter"/>
</dbReference>
<dbReference type="InterPro" id="IPR029052">
    <property type="entry name" value="Metallo-depent_PP-like"/>
</dbReference>
<proteinExistence type="inferred from homology"/>
<evidence type="ECO:0000259" key="4">
    <source>
        <dbReference type="Pfam" id="PF02872"/>
    </source>
</evidence>
<dbReference type="AlphaFoldDB" id="A0A1G7WNS5"/>
<keyword evidence="1" id="KW-0378">Hydrolase</keyword>
<comment type="similarity">
    <text evidence="1">Belongs to the 5'-nucleotidase family.</text>
</comment>
<dbReference type="OrthoDB" id="1016457at2"/>
<dbReference type="GO" id="GO:0030288">
    <property type="term" value="C:outer membrane-bounded periplasmic space"/>
    <property type="evidence" value="ECO:0007669"/>
    <property type="project" value="TreeGrafter"/>
</dbReference>
<keyword evidence="6" id="KW-1185">Reference proteome</keyword>
<dbReference type="SUPFAM" id="SSF56300">
    <property type="entry name" value="Metallo-dependent phosphatases"/>
    <property type="match status" value="1"/>
</dbReference>
<dbReference type="InterPro" id="IPR006179">
    <property type="entry name" value="5_nucleotidase/apyrase"/>
</dbReference>